<evidence type="ECO:0000256" key="2">
    <source>
        <dbReference type="ARBA" id="ARBA00022692"/>
    </source>
</evidence>
<dbReference type="Pfam" id="PF00839">
    <property type="entry name" value="Cys_rich_FGFR"/>
    <property type="match status" value="12"/>
</dbReference>
<accession>A0A085NNI5</accession>
<feature type="repeat" description="Cys-rich GLG1" evidence="8">
    <location>
        <begin position="648"/>
        <end position="711"/>
    </location>
</feature>
<keyword evidence="7" id="KW-0325">Glycoprotein</keyword>
<feature type="repeat" description="Cys-rich GLG1" evidence="8">
    <location>
        <begin position="450"/>
        <end position="512"/>
    </location>
</feature>
<sequence>MSSWLPLLLSLVAVLLWIQVKGEPVGAQAALHPRPEMNADDGIRPPGRRPMSKLFYDFSPCASDIARLCTDVETFTDFSLLQCLHNAGARYDTVSTSCQQHIWQIKLNVTMDSQFAIAAKKYCARELEMFPDCVQTRGNLVDVRAHLLNCMLDKKSKITNQECLSFLGQVEVFTFSDFRLVGRFVLACRDDVVKYNCGQLSDTRDPNEIHSQGSTLDCLMRKYMENPQEKGRISEQCRHEMLRIAELQSDDFHLDRPLYFACRDDRERFCRDIRAGEGRVIQCLMMHRGERGMSNECSAALLQREKMVAADYKASYPLVTACKADIEKIGCMIESNDHPEYMLLSYVLLCLENAIHMGRDEIGEKLCYETITNAFYLCICVFSLKGRQIDKDCENQLTEHRKMLFSDYRLEPELVLSCSSDIEKFCQDVMADGSKVLHCLMKVVQTRFKEMQPSCYQSVAKAVKVADISRNYKVDSVLYNDCRAIIEGPCRSEVTSETQMLSCLMSHLDTPELPEECENRLLEVQFFLARDFTLDSQLYDACHSDAVQKCSAMENWAQQGARSGAPAGPDPGQLVLICLYRHAYVDDSRNQLSPKCTAEVRRVMRERAISVRLMPAIAEACFADLSDKCSQKTAVGEELMCLQEKYQELEPTCQDAVQRFTMLQSRDYRLNQALTKACRAVIKTYCQSFAQEELDNGDMLDCLLQHKGAPEMTHKCRAYVAHTELISMKDFRFTFKFRQACRSDVEQHCLAKSPNDKASIVRCLSEIMIVHLMLGEGPELKKECRKQLRAEYFKMETLRSNCKVSFEQADQFLDPDMMQVCKADISKHGCHSFSTNLLVEECLKGHKNDLEPLCRKYIFRKEKLEFADNTFDFMLQKVCAFEIHQLCANVDKEHVFRCLKSHKDEPSISGECARLIDQRQHEQASDVRLQPVLFTACSNEIQRLCQHEYSALKSQPDDDAHGRVLSCLRRWITEKNEVAISDQCKREVKQVIFATEVDPTLDIPFHTSCKAEIDRLCSESYLMNKGGHRGILECMKARYMENRIVDAGCKQELVRIMKEELADIHLDVMLYQACVMDIKHYCNDVTPGDGKVLVCLLSAAQSSNVHLSDECRSKLSDRKTLWGKATRERRDMKPPENVVEFAQFVAGSPARTSIMSIVLLVLLCFFICGICCGRASRRLKREMKNR</sequence>
<evidence type="ECO:0000256" key="3">
    <source>
        <dbReference type="ARBA" id="ARBA00022729"/>
    </source>
</evidence>
<dbReference type="GO" id="GO:0000139">
    <property type="term" value="C:Golgi membrane"/>
    <property type="evidence" value="ECO:0007669"/>
    <property type="project" value="InterPro"/>
</dbReference>
<feature type="signal peptide" evidence="10">
    <location>
        <begin position="1"/>
        <end position="22"/>
    </location>
</feature>
<gene>
    <name evidence="11" type="ORF">M514_02606</name>
</gene>
<dbReference type="PROSITE" id="PS51289">
    <property type="entry name" value="GLG1_C_RICH"/>
    <property type="match status" value="7"/>
</dbReference>
<dbReference type="InterPro" id="IPR017873">
    <property type="entry name" value="Cys-rich_GLG1_repeat_euk"/>
</dbReference>
<feature type="chain" id="PRO_5001796089" description="Cysteine rich repeat-containing domain protein" evidence="10">
    <location>
        <begin position="23"/>
        <end position="1186"/>
    </location>
</feature>
<proteinExistence type="predicted"/>
<organism evidence="11">
    <name type="scientific">Trichuris suis</name>
    <name type="common">pig whipworm</name>
    <dbReference type="NCBI Taxonomy" id="68888"/>
    <lineage>
        <taxon>Eukaryota</taxon>
        <taxon>Metazoa</taxon>
        <taxon>Ecdysozoa</taxon>
        <taxon>Nematoda</taxon>
        <taxon>Enoplea</taxon>
        <taxon>Dorylaimia</taxon>
        <taxon>Trichinellida</taxon>
        <taxon>Trichuridae</taxon>
        <taxon>Trichuris</taxon>
    </lineage>
</organism>
<dbReference type="InterPro" id="IPR039728">
    <property type="entry name" value="GLG1"/>
</dbReference>
<evidence type="ECO:0000256" key="10">
    <source>
        <dbReference type="SAM" id="SignalP"/>
    </source>
</evidence>
<keyword evidence="6 9" id="KW-0472">Membrane</keyword>
<evidence type="ECO:0000313" key="11">
    <source>
        <dbReference type="EMBL" id="KFD71031.1"/>
    </source>
</evidence>
<protein>
    <recommendedName>
        <fullName evidence="12">Cysteine rich repeat-containing domain protein</fullName>
    </recommendedName>
</protein>
<keyword evidence="4" id="KW-0677">Repeat</keyword>
<evidence type="ECO:0008006" key="12">
    <source>
        <dbReference type="Google" id="ProtNLM"/>
    </source>
</evidence>
<evidence type="ECO:0000256" key="1">
    <source>
        <dbReference type="ARBA" id="ARBA00004479"/>
    </source>
</evidence>
<keyword evidence="2 9" id="KW-0812">Transmembrane</keyword>
<evidence type="ECO:0000256" key="9">
    <source>
        <dbReference type="SAM" id="Phobius"/>
    </source>
</evidence>
<dbReference type="AlphaFoldDB" id="A0A085NNI5"/>
<feature type="repeat" description="Cys-rich GLG1" evidence="8">
    <location>
        <begin position="232"/>
        <end position="292"/>
    </location>
</feature>
<evidence type="ECO:0000256" key="8">
    <source>
        <dbReference type="PROSITE-ProRule" id="PRU00622"/>
    </source>
</evidence>
<dbReference type="GO" id="GO:0017134">
    <property type="term" value="F:fibroblast growth factor binding"/>
    <property type="evidence" value="ECO:0007669"/>
    <property type="project" value="TreeGrafter"/>
</dbReference>
<evidence type="ECO:0000256" key="6">
    <source>
        <dbReference type="ARBA" id="ARBA00023136"/>
    </source>
</evidence>
<reference evidence="11" key="1">
    <citation type="journal article" date="2014" name="Nat. Genet.">
        <title>Genome and transcriptome of the porcine whipworm Trichuris suis.</title>
        <authorList>
            <person name="Jex A.R."/>
            <person name="Nejsum P."/>
            <person name="Schwarz E.M."/>
            <person name="Hu L."/>
            <person name="Young N.D."/>
            <person name="Hall R.S."/>
            <person name="Korhonen P.K."/>
            <person name="Liao S."/>
            <person name="Thamsborg S."/>
            <person name="Xia J."/>
            <person name="Xu P."/>
            <person name="Wang S."/>
            <person name="Scheerlinck J.P."/>
            <person name="Hofmann A."/>
            <person name="Sternberg P.W."/>
            <person name="Wang J."/>
            <person name="Gasser R.B."/>
        </authorList>
    </citation>
    <scope>NUCLEOTIDE SEQUENCE [LARGE SCALE GENOMIC DNA]</scope>
    <source>
        <strain evidence="11">DCEP-RM93F</strain>
    </source>
</reference>
<dbReference type="Proteomes" id="UP000030758">
    <property type="component" value="Unassembled WGS sequence"/>
</dbReference>
<dbReference type="PANTHER" id="PTHR11884">
    <property type="entry name" value="SELECTIN LIGAND RELATED"/>
    <property type="match status" value="1"/>
</dbReference>
<feature type="transmembrane region" description="Helical" evidence="9">
    <location>
        <begin position="1154"/>
        <end position="1176"/>
    </location>
</feature>
<evidence type="ECO:0000256" key="5">
    <source>
        <dbReference type="ARBA" id="ARBA00022989"/>
    </source>
</evidence>
<feature type="repeat" description="Cys-rich GLG1" evidence="8">
    <location>
        <begin position="388"/>
        <end position="448"/>
    </location>
</feature>
<evidence type="ECO:0000256" key="4">
    <source>
        <dbReference type="ARBA" id="ARBA00022737"/>
    </source>
</evidence>
<name>A0A085NNI5_9BILA</name>
<feature type="repeat" description="Cys-rich GLG1" evidence="8">
    <location>
        <begin position="979"/>
        <end position="1043"/>
    </location>
</feature>
<evidence type="ECO:0000256" key="7">
    <source>
        <dbReference type="ARBA" id="ARBA00023180"/>
    </source>
</evidence>
<feature type="repeat" description="Cys-rich GLG1" evidence="8">
    <location>
        <begin position="1044"/>
        <end position="1104"/>
    </location>
</feature>
<keyword evidence="3 10" id="KW-0732">Signal</keyword>
<dbReference type="EMBL" id="KL367484">
    <property type="protein sequence ID" value="KFD71031.1"/>
    <property type="molecule type" value="Genomic_DNA"/>
</dbReference>
<comment type="subcellular location">
    <subcellularLocation>
        <location evidence="1">Membrane</location>
        <topology evidence="1">Single-pass type I membrane protein</topology>
    </subcellularLocation>
</comment>
<dbReference type="InterPro" id="IPR001893">
    <property type="entry name" value="Cys-rich_GLG1_repeat"/>
</dbReference>
<dbReference type="PANTHER" id="PTHR11884:SF1">
    <property type="entry name" value="GOLGI APPARATUS PROTEIN 1"/>
    <property type="match status" value="1"/>
</dbReference>
<keyword evidence="5 9" id="KW-1133">Transmembrane helix</keyword>
<feature type="repeat" description="Cys-rich GLG1" evidence="8">
    <location>
        <begin position="907"/>
        <end position="976"/>
    </location>
</feature>